<comment type="caution">
    <text evidence="1">The sequence shown here is derived from an EMBL/GenBank/DDBJ whole genome shotgun (WGS) entry which is preliminary data.</text>
</comment>
<dbReference type="GO" id="GO:0000056">
    <property type="term" value="P:ribosomal small subunit export from nucleus"/>
    <property type="evidence" value="ECO:0007669"/>
    <property type="project" value="TreeGrafter"/>
</dbReference>
<dbReference type="EMBL" id="VDCV01000001">
    <property type="protein sequence ID" value="KAB5574072.1"/>
    <property type="molecule type" value="Genomic_DNA"/>
</dbReference>
<dbReference type="AlphaFoldDB" id="A0A5N5P372"/>
<proteinExistence type="predicted"/>
<dbReference type="Proteomes" id="UP000326939">
    <property type="component" value="Chromosome 1"/>
</dbReference>
<reference evidence="2" key="1">
    <citation type="journal article" date="2019" name="Gigascience">
        <title>De novo genome assembly of the endangered Acer yangbiense, a plant species with extremely small populations endemic to Yunnan Province, China.</title>
        <authorList>
            <person name="Yang J."/>
            <person name="Wariss H.M."/>
            <person name="Tao L."/>
            <person name="Zhang R."/>
            <person name="Yun Q."/>
            <person name="Hollingsworth P."/>
            <person name="Dao Z."/>
            <person name="Luo G."/>
            <person name="Guo H."/>
            <person name="Ma Y."/>
            <person name="Sun W."/>
        </authorList>
    </citation>
    <scope>NUCLEOTIDE SEQUENCE [LARGE SCALE GENOMIC DNA]</scope>
    <source>
        <strain evidence="2">cv. br00</strain>
    </source>
</reference>
<accession>A0A5N5P372</accession>
<sequence length="319" mass="35178">MGRKAKKESFGFDAGNSNKRSVSGRLDPGTKEFFSEISNLFESCGKGLEERPVICGYALEEARGKEFELATDYYISHYLPNLTSLRVVGFSCCSETALKSLAMHLQYDDACSAFKETLTGNACSDRESLYDEIFTNFFRKSLFELSSHLCGNFVVRALEIDKDLLEMGKSGVIASLIAASQRLHTHEHEVCKGLADAGHSGELAMHPSGSYTAEKCFSASNLSLKEAIVSDLLSVQSELAKTKQILLQPDQWRSRQASKQSAYKDFYAAFGSSETISSKSDSFLVDTSKSASLAKELKDVRKEIDHRLASSEKYAKHTG</sequence>
<dbReference type="PANTHER" id="PTHR13102:SF0">
    <property type="entry name" value="NUCLEOLAR PROTEIN 9"/>
    <property type="match status" value="1"/>
</dbReference>
<dbReference type="Gene3D" id="1.25.10.10">
    <property type="entry name" value="Leucine-rich Repeat Variant"/>
    <property type="match status" value="1"/>
</dbReference>
<dbReference type="InterPro" id="IPR016024">
    <property type="entry name" value="ARM-type_fold"/>
</dbReference>
<dbReference type="GO" id="GO:0030686">
    <property type="term" value="C:90S preribosome"/>
    <property type="evidence" value="ECO:0007669"/>
    <property type="project" value="TreeGrafter"/>
</dbReference>
<dbReference type="GO" id="GO:0003723">
    <property type="term" value="F:RNA binding"/>
    <property type="evidence" value="ECO:0007669"/>
    <property type="project" value="InterPro"/>
</dbReference>
<evidence type="ECO:0000313" key="2">
    <source>
        <dbReference type="Proteomes" id="UP000326939"/>
    </source>
</evidence>
<protein>
    <submittedName>
        <fullName evidence="1">Uncharacterized protein</fullName>
    </submittedName>
</protein>
<dbReference type="PANTHER" id="PTHR13102">
    <property type="entry name" value="NUCLEOLAR PROTEIN 9"/>
    <property type="match status" value="1"/>
</dbReference>
<organism evidence="1 2">
    <name type="scientific">Salix brachista</name>
    <dbReference type="NCBI Taxonomy" id="2182728"/>
    <lineage>
        <taxon>Eukaryota</taxon>
        <taxon>Viridiplantae</taxon>
        <taxon>Streptophyta</taxon>
        <taxon>Embryophyta</taxon>
        <taxon>Tracheophyta</taxon>
        <taxon>Spermatophyta</taxon>
        <taxon>Magnoliopsida</taxon>
        <taxon>eudicotyledons</taxon>
        <taxon>Gunneridae</taxon>
        <taxon>Pentapetalae</taxon>
        <taxon>rosids</taxon>
        <taxon>fabids</taxon>
        <taxon>Malpighiales</taxon>
        <taxon>Salicaceae</taxon>
        <taxon>Saliceae</taxon>
        <taxon>Salix</taxon>
    </lineage>
</organism>
<dbReference type="GO" id="GO:0000480">
    <property type="term" value="P:endonucleolytic cleavage in 5'-ETS of tricistronic rRNA transcript (SSU-rRNA, 5.8S rRNA, LSU-rRNA)"/>
    <property type="evidence" value="ECO:0007669"/>
    <property type="project" value="TreeGrafter"/>
</dbReference>
<dbReference type="InterPro" id="IPR040000">
    <property type="entry name" value="NOP9"/>
</dbReference>
<dbReference type="GO" id="GO:0000447">
    <property type="term" value="P:endonucleolytic cleavage in ITS1 to separate SSU-rRNA from 5.8S rRNA and LSU-rRNA from tricistronic rRNA transcript (SSU-rRNA, 5.8S rRNA, LSU-rRNA)"/>
    <property type="evidence" value="ECO:0007669"/>
    <property type="project" value="TreeGrafter"/>
</dbReference>
<evidence type="ECO:0000313" key="1">
    <source>
        <dbReference type="EMBL" id="KAB5574072.1"/>
    </source>
</evidence>
<name>A0A5N5P372_9ROSI</name>
<dbReference type="InterPro" id="IPR011989">
    <property type="entry name" value="ARM-like"/>
</dbReference>
<gene>
    <name evidence="1" type="ORF">DKX38_001266</name>
</gene>
<dbReference type="GO" id="GO:0030688">
    <property type="term" value="C:preribosome, small subunit precursor"/>
    <property type="evidence" value="ECO:0007669"/>
    <property type="project" value="TreeGrafter"/>
</dbReference>
<keyword evidence="2" id="KW-1185">Reference proteome</keyword>
<dbReference type="GO" id="GO:0005730">
    <property type="term" value="C:nucleolus"/>
    <property type="evidence" value="ECO:0007669"/>
    <property type="project" value="TreeGrafter"/>
</dbReference>
<dbReference type="SUPFAM" id="SSF48371">
    <property type="entry name" value="ARM repeat"/>
    <property type="match status" value="1"/>
</dbReference>
<dbReference type="GO" id="GO:0000472">
    <property type="term" value="P:endonucleolytic cleavage to generate mature 5'-end of SSU-rRNA from (SSU-rRNA, 5.8S rRNA, LSU-rRNA)"/>
    <property type="evidence" value="ECO:0007669"/>
    <property type="project" value="TreeGrafter"/>
</dbReference>